<evidence type="ECO:0000259" key="5">
    <source>
        <dbReference type="Pfam" id="PF08801"/>
    </source>
</evidence>
<dbReference type="InterPro" id="IPR014908">
    <property type="entry name" value="Nucleoporin_Nup133/Nup155_N"/>
</dbReference>
<dbReference type="Pfam" id="PF08801">
    <property type="entry name" value="Nucleoporin_N"/>
    <property type="match status" value="1"/>
</dbReference>
<dbReference type="Gene3D" id="2.130.10.10">
    <property type="entry name" value="YVTN repeat-like/Quinoprotein amine dehydrogenase"/>
    <property type="match status" value="1"/>
</dbReference>
<dbReference type="SUPFAM" id="SSF117289">
    <property type="entry name" value="Nucleoporin domain"/>
    <property type="match status" value="1"/>
</dbReference>
<dbReference type="GO" id="GO:0017056">
    <property type="term" value="F:structural constituent of nuclear pore"/>
    <property type="evidence" value="ECO:0007669"/>
    <property type="project" value="InterPro"/>
</dbReference>
<dbReference type="Gene3D" id="1.25.40.700">
    <property type="match status" value="1"/>
</dbReference>
<keyword evidence="7" id="KW-1185">Reference proteome</keyword>
<dbReference type="Gene3D" id="1.20.58.1380">
    <property type="match status" value="1"/>
</dbReference>
<reference evidence="6" key="1">
    <citation type="submission" date="2020-11" db="EMBL/GenBank/DDBJ databases">
        <authorList>
            <person name="Tran Van P."/>
        </authorList>
    </citation>
    <scope>NUCLEOTIDE SEQUENCE</scope>
</reference>
<dbReference type="InterPro" id="IPR015943">
    <property type="entry name" value="WD40/YVTN_repeat-like_dom_sf"/>
</dbReference>
<proteinExistence type="inferred from homology"/>
<protein>
    <recommendedName>
        <fullName evidence="5">Nucleoporin Nup133/Nup155-like N-terminal domain-containing protein</fullName>
    </recommendedName>
</protein>
<comment type="similarity">
    <text evidence="2">Belongs to the nucleoporin Nup133 family.</text>
</comment>
<evidence type="ECO:0000256" key="2">
    <source>
        <dbReference type="ARBA" id="ARBA00005569"/>
    </source>
</evidence>
<dbReference type="Proteomes" id="UP000759131">
    <property type="component" value="Unassembled WGS sequence"/>
</dbReference>
<dbReference type="GO" id="GO:0016973">
    <property type="term" value="P:poly(A)+ mRNA export from nucleus"/>
    <property type="evidence" value="ECO:0007669"/>
    <property type="project" value="TreeGrafter"/>
</dbReference>
<sequence length="1146" mass="129362">MYGSGSGSGRRGAVGRTPYDTSLSFRSQLNQLATNRSQSNQSFDQSMNKSYLKSYNVLGDTSLNSSAHQLSQSVLISQTAYHTLKPYVSLLPVLVIEAISSDVFSLGSLSVKMSPQGWAWLVCGRRLFVWKYKQTDLGRSCCCYELQLPPSDLSHKADLVCVLDNSQKSQAVPSTIAVTPEGIVRFWPNIAYEGHSIETIASDLQGQECASLTDIQPFGCILGTTTSSLVHITVNNIEGQNTIVCRTLKAPQGVLAGFGRRVTSLLFGSMPATQSSETKQLFKVVRSNSSNVSDEVYIWVLSSVSAQKWLIIDEHSERLIEDMDLERPVKDAFLDKVWNRETTHPNQLKIWLIDIGFTKTNEMVLLVAGLNVDVSNQLYYAVLTFSDLQARPEANISFNSFTVLRNHTVCYTEEDEEQLLNLHLLSGTINSQMVYIYNTSQVLCLKFGSDEIDLIDFNSRDDGILGAGICDGFPLLFTHKDALISIIPHKQDISDIMDVQTIDEDILQTDDKLKAFKKAFVLFSKGDRARSQYLVRELFPTITAAVDSEKIDDIVVSLSANLCDEIPHSDPRWAESAGTHNTPNIASLTASVIIANQIEEKLNNHRMLIEFLKTCGLWERLSTVTQSTAKGSTAVQTKMILSEHIEKLIACLALRRLHNDYNNILETAIKIVLLQRNVTLQTRLTPQDMFYRQTTRIEELITALIEYETQQIDTNAVSSRDLLNCLLSVSNIFITVLQEVCHFRQTQGSLYEWSALSKCEYNPWTSSVGLNGMRASLLKQFDFLVNYGIESTNLTAIDEDIQLKGAICQKMVDLSDIILDGFVCQMRSIDNRDRYQAIERNFESCRSKCIEPLLRAKQYDRAAALAEKYDHFDALIQICEQLNDSERLRRYIADFANKGFTEYLFKWYLKEGKQGKMLTMSASLNTLTNFLENHQQLNWLHQIHLDQFMPASNTLNILANQEHNHLSRKKTLLSLSKLSALAAGHSPPSDIDSQLELILYQESLSPEIMVKSNLDFNSMPVLSAQKLIQLYMSETNPESDAINLKRALDLTEFIADTNESREMVTNILCTAISRDSWEHLDSDKPLEAVKNTLFYQIIEQYLIEGNVSDDVKLPPFNDIVRCLKVEHKERTSFFIQAVYEHLNISH</sequence>
<gene>
    <name evidence="6" type="ORF">OSB1V03_LOCUS450</name>
</gene>
<evidence type="ECO:0000256" key="1">
    <source>
        <dbReference type="ARBA" id="ARBA00004123"/>
    </source>
</evidence>
<dbReference type="GO" id="GO:0031080">
    <property type="term" value="C:nuclear pore outer ring"/>
    <property type="evidence" value="ECO:0007669"/>
    <property type="project" value="TreeGrafter"/>
</dbReference>
<feature type="domain" description="Nucleoporin Nup133/Nup155-like N-terminal" evidence="5">
    <location>
        <begin position="92"/>
        <end position="443"/>
    </location>
</feature>
<dbReference type="GO" id="GO:0000972">
    <property type="term" value="P:transcription-dependent tethering of RNA polymerase II gene DNA at nuclear periphery"/>
    <property type="evidence" value="ECO:0007669"/>
    <property type="project" value="TreeGrafter"/>
</dbReference>
<dbReference type="PANTHER" id="PTHR13405:SF11">
    <property type="entry name" value="NUCLEAR PORE COMPLEX PROTEIN NUP133"/>
    <property type="match status" value="1"/>
</dbReference>
<dbReference type="AlphaFoldDB" id="A0A7R9KC58"/>
<evidence type="ECO:0000256" key="4">
    <source>
        <dbReference type="ARBA" id="ARBA00023242"/>
    </source>
</evidence>
<dbReference type="PANTHER" id="PTHR13405">
    <property type="entry name" value="NUCLEAR PORE COMPLEX PROTEIN NUP133"/>
    <property type="match status" value="1"/>
</dbReference>
<evidence type="ECO:0000256" key="3">
    <source>
        <dbReference type="ARBA" id="ARBA00022448"/>
    </source>
</evidence>
<evidence type="ECO:0000313" key="6">
    <source>
        <dbReference type="EMBL" id="CAD7619953.1"/>
    </source>
</evidence>
<keyword evidence="3" id="KW-0813">Transport</keyword>
<dbReference type="OrthoDB" id="103454at2759"/>
<comment type="subcellular location">
    <subcellularLocation>
        <location evidence="1">Nucleus</location>
    </subcellularLocation>
</comment>
<accession>A0A7R9KC58</accession>
<name>A0A7R9KC58_9ACAR</name>
<dbReference type="GO" id="GO:0006606">
    <property type="term" value="P:protein import into nucleus"/>
    <property type="evidence" value="ECO:0007669"/>
    <property type="project" value="TreeGrafter"/>
</dbReference>
<dbReference type="EMBL" id="CAJPIZ010000087">
    <property type="protein sequence ID" value="CAG2100383.1"/>
    <property type="molecule type" value="Genomic_DNA"/>
</dbReference>
<dbReference type="EMBL" id="OC854662">
    <property type="protein sequence ID" value="CAD7619953.1"/>
    <property type="molecule type" value="Genomic_DNA"/>
</dbReference>
<keyword evidence="4" id="KW-0539">Nucleus</keyword>
<organism evidence="6">
    <name type="scientific">Medioppia subpectinata</name>
    <dbReference type="NCBI Taxonomy" id="1979941"/>
    <lineage>
        <taxon>Eukaryota</taxon>
        <taxon>Metazoa</taxon>
        <taxon>Ecdysozoa</taxon>
        <taxon>Arthropoda</taxon>
        <taxon>Chelicerata</taxon>
        <taxon>Arachnida</taxon>
        <taxon>Acari</taxon>
        <taxon>Acariformes</taxon>
        <taxon>Sarcoptiformes</taxon>
        <taxon>Oribatida</taxon>
        <taxon>Brachypylina</taxon>
        <taxon>Oppioidea</taxon>
        <taxon>Oppiidae</taxon>
        <taxon>Medioppia</taxon>
    </lineage>
</organism>
<dbReference type="InterPro" id="IPR037624">
    <property type="entry name" value="Nup133-like"/>
</dbReference>
<evidence type="ECO:0000313" key="7">
    <source>
        <dbReference type="Proteomes" id="UP000759131"/>
    </source>
</evidence>